<evidence type="ECO:0000313" key="5">
    <source>
        <dbReference type="Proteomes" id="UP000008827"/>
    </source>
</evidence>
<dbReference type="SUPFAM" id="SSF52058">
    <property type="entry name" value="L domain-like"/>
    <property type="match status" value="1"/>
</dbReference>
<dbReference type="SUPFAM" id="SSF81383">
    <property type="entry name" value="F-box domain"/>
    <property type="match status" value="1"/>
</dbReference>
<dbReference type="OrthoDB" id="1434552at2759"/>
<dbReference type="PaxDb" id="3847-GLYMA10G27200.1"/>
<dbReference type="EnsemblPlants" id="KRH33608">
    <property type="protein sequence ID" value="KRH33608"/>
    <property type="gene ID" value="GLYMA_10G135500"/>
</dbReference>
<dbReference type="InterPro" id="IPR032675">
    <property type="entry name" value="LRR_dom_sf"/>
</dbReference>
<dbReference type="STRING" id="3847.A0A0R0I131"/>
<dbReference type="Proteomes" id="UP000008827">
    <property type="component" value="Chromosome 10"/>
</dbReference>
<proteinExistence type="predicted"/>
<dbReference type="InterPro" id="IPR001810">
    <property type="entry name" value="F-box_dom"/>
</dbReference>
<reference evidence="4" key="2">
    <citation type="submission" date="2018-02" db="UniProtKB">
        <authorList>
            <consortium name="EnsemblPlants"/>
        </authorList>
    </citation>
    <scope>IDENTIFICATION</scope>
    <source>
        <strain evidence="4">Williams 82</strain>
    </source>
</reference>
<accession>A0A0R0I131</accession>
<dbReference type="InterPro" id="IPR053781">
    <property type="entry name" value="F-box_AtFBL13-like"/>
</dbReference>
<dbReference type="EMBL" id="CM000843">
    <property type="protein sequence ID" value="KRH33608.1"/>
    <property type="molecule type" value="Genomic_DNA"/>
</dbReference>
<dbReference type="Pfam" id="PF24758">
    <property type="entry name" value="LRR_At5g56370"/>
    <property type="match status" value="1"/>
</dbReference>
<sequence length="425" mass="48408">MEEGKETKGKLTTEPKIQRTSEEERDRLSELPDFVLLHIMNFIYTKDALRTCILSKRWKDLWKHLTTLSFYQSSLFNERRVVNFNKFVSQVLSCRDGSISLINVRLDIFESIGSQLLNRIMKYAVLHNVQQLTMYIPFYYGKISTYLDPIIFSCQSLTYLELHNISCWPPLELPKSLQLPALKTLRLSRVLFTATDNVCAEPFTTCNLLNTLVLNDCFLHNDAKILFISNSNLSSLKLNNLKIRDTFQHKVVLSTPNLSSLTVCIFGASSLSIQPLSSTCNLSCLEEGTIDIATDISHPVLIGWLQVFTNVKILTLSYETLKLILKDLSNLATMGSQPLCFVRLESLKFVTNRFRVISDEEVNKAVEYLLQNSPLIRVLLSKKLYHGSLLNYLGPVLAGLANHNRSQIGPSLEWDHNHQHHKGGL</sequence>
<dbReference type="OMA" id="AGLANHN"/>
<feature type="region of interest" description="Disordered" evidence="1">
    <location>
        <begin position="1"/>
        <end position="25"/>
    </location>
</feature>
<dbReference type="PANTHER" id="PTHR32212:SF267">
    <property type="entry name" value="F-BOX_RNI_FBD-LIKE DOMAIN PROTEIN"/>
    <property type="match status" value="1"/>
</dbReference>
<dbReference type="CDD" id="cd22160">
    <property type="entry name" value="F-box_AtFBL13-like"/>
    <property type="match status" value="1"/>
</dbReference>
<dbReference type="Gramene" id="KRH33608">
    <property type="protein sequence ID" value="KRH33608"/>
    <property type="gene ID" value="GLYMA_10G135500"/>
</dbReference>
<keyword evidence="5" id="KW-1185">Reference proteome</keyword>
<organism evidence="3">
    <name type="scientific">Glycine max</name>
    <name type="common">Soybean</name>
    <name type="synonym">Glycine hispida</name>
    <dbReference type="NCBI Taxonomy" id="3847"/>
    <lineage>
        <taxon>Eukaryota</taxon>
        <taxon>Viridiplantae</taxon>
        <taxon>Streptophyta</taxon>
        <taxon>Embryophyta</taxon>
        <taxon>Tracheophyta</taxon>
        <taxon>Spermatophyta</taxon>
        <taxon>Magnoliopsida</taxon>
        <taxon>eudicotyledons</taxon>
        <taxon>Gunneridae</taxon>
        <taxon>Pentapetalae</taxon>
        <taxon>rosids</taxon>
        <taxon>fabids</taxon>
        <taxon>Fabales</taxon>
        <taxon>Fabaceae</taxon>
        <taxon>Papilionoideae</taxon>
        <taxon>50 kb inversion clade</taxon>
        <taxon>NPAAA clade</taxon>
        <taxon>indigoferoid/millettioid clade</taxon>
        <taxon>Phaseoleae</taxon>
        <taxon>Glycine</taxon>
        <taxon>Glycine subgen. Soja</taxon>
    </lineage>
</organism>
<protein>
    <recommendedName>
        <fullName evidence="2">F-box domain-containing protein</fullName>
    </recommendedName>
</protein>
<dbReference type="InterPro" id="IPR055411">
    <property type="entry name" value="LRR_FXL15/At3g58940/PEG3-like"/>
</dbReference>
<dbReference type="AlphaFoldDB" id="A0A0R0I131"/>
<evidence type="ECO:0000259" key="2">
    <source>
        <dbReference type="PROSITE" id="PS50181"/>
    </source>
</evidence>
<evidence type="ECO:0000313" key="3">
    <source>
        <dbReference type="EMBL" id="KRH33608.1"/>
    </source>
</evidence>
<dbReference type="Gene3D" id="1.20.1280.50">
    <property type="match status" value="1"/>
</dbReference>
<evidence type="ECO:0000256" key="1">
    <source>
        <dbReference type="SAM" id="MobiDB-lite"/>
    </source>
</evidence>
<evidence type="ECO:0000313" key="4">
    <source>
        <dbReference type="EnsemblPlants" id="KRH33608"/>
    </source>
</evidence>
<dbReference type="PROSITE" id="PS50181">
    <property type="entry name" value="FBOX"/>
    <property type="match status" value="1"/>
</dbReference>
<feature type="domain" description="F-box" evidence="2">
    <location>
        <begin position="25"/>
        <end position="74"/>
    </location>
</feature>
<dbReference type="Pfam" id="PF00646">
    <property type="entry name" value="F-box"/>
    <property type="match status" value="1"/>
</dbReference>
<dbReference type="Gene3D" id="3.80.10.10">
    <property type="entry name" value="Ribonuclease Inhibitor"/>
    <property type="match status" value="1"/>
</dbReference>
<gene>
    <name evidence="4" type="primary">LOC102668512</name>
    <name evidence="3" type="ORF">GLYMA_10G135500</name>
</gene>
<name>A0A0R0I131_SOYBN</name>
<reference evidence="3" key="3">
    <citation type="submission" date="2018-07" db="EMBL/GenBank/DDBJ databases">
        <title>WGS assembly of Glycine max.</title>
        <authorList>
            <person name="Schmutz J."/>
            <person name="Cannon S."/>
            <person name="Schlueter J."/>
            <person name="Ma J."/>
            <person name="Mitros T."/>
            <person name="Nelson W."/>
            <person name="Hyten D."/>
            <person name="Song Q."/>
            <person name="Thelen J."/>
            <person name="Cheng J."/>
            <person name="Xu D."/>
            <person name="Hellsten U."/>
            <person name="May G."/>
            <person name="Yu Y."/>
            <person name="Sakurai T."/>
            <person name="Umezawa T."/>
            <person name="Bhattacharyya M."/>
            <person name="Sandhu D."/>
            <person name="Valliyodan B."/>
            <person name="Lindquist E."/>
            <person name="Peto M."/>
            <person name="Grant D."/>
            <person name="Shu S."/>
            <person name="Goodstein D."/>
            <person name="Barry K."/>
            <person name="Futrell-Griggs M."/>
            <person name="Abernathy B."/>
            <person name="Du J."/>
            <person name="Tian Z."/>
            <person name="Zhu L."/>
            <person name="Gill N."/>
            <person name="Joshi T."/>
            <person name="Libault M."/>
            <person name="Sethuraman A."/>
            <person name="Zhang X."/>
            <person name="Shinozaki K."/>
            <person name="Nguyen H."/>
            <person name="Wing R."/>
            <person name="Cregan P."/>
            <person name="Specht J."/>
            <person name="Grimwood J."/>
            <person name="Rokhsar D."/>
            <person name="Stacey G."/>
            <person name="Shoemaker R."/>
            <person name="Jackson S."/>
        </authorList>
    </citation>
    <scope>NUCLEOTIDE SEQUENCE</scope>
    <source>
        <tissue evidence="3">Callus</tissue>
    </source>
</reference>
<dbReference type="PANTHER" id="PTHR32212">
    <property type="entry name" value="CYCLIN-LIKE F-BOX"/>
    <property type="match status" value="1"/>
</dbReference>
<reference evidence="3 4" key="1">
    <citation type="journal article" date="2010" name="Nature">
        <title>Genome sequence of the palaeopolyploid soybean.</title>
        <authorList>
            <person name="Schmutz J."/>
            <person name="Cannon S.B."/>
            <person name="Schlueter J."/>
            <person name="Ma J."/>
            <person name="Mitros T."/>
            <person name="Nelson W."/>
            <person name="Hyten D.L."/>
            <person name="Song Q."/>
            <person name="Thelen J.J."/>
            <person name="Cheng J."/>
            <person name="Xu D."/>
            <person name="Hellsten U."/>
            <person name="May G.D."/>
            <person name="Yu Y."/>
            <person name="Sakurai T."/>
            <person name="Umezawa T."/>
            <person name="Bhattacharyya M.K."/>
            <person name="Sandhu D."/>
            <person name="Valliyodan B."/>
            <person name="Lindquist E."/>
            <person name="Peto M."/>
            <person name="Grant D."/>
            <person name="Shu S."/>
            <person name="Goodstein D."/>
            <person name="Barry K."/>
            <person name="Futrell-Griggs M."/>
            <person name="Abernathy B."/>
            <person name="Du J."/>
            <person name="Tian Z."/>
            <person name="Zhu L."/>
            <person name="Gill N."/>
            <person name="Joshi T."/>
            <person name="Libault M."/>
            <person name="Sethuraman A."/>
            <person name="Zhang X.-C."/>
            <person name="Shinozaki K."/>
            <person name="Nguyen H.T."/>
            <person name="Wing R.A."/>
            <person name="Cregan P."/>
            <person name="Specht J."/>
            <person name="Grimwood J."/>
            <person name="Rokhsar D."/>
            <person name="Stacey G."/>
            <person name="Shoemaker R.C."/>
            <person name="Jackson S.A."/>
        </authorList>
    </citation>
    <scope>NUCLEOTIDE SEQUENCE [LARGE SCALE GENOMIC DNA]</scope>
    <source>
        <strain evidence="4">cv. Williams 82</strain>
        <tissue evidence="3">Callus</tissue>
    </source>
</reference>
<dbReference type="InterPro" id="IPR036047">
    <property type="entry name" value="F-box-like_dom_sf"/>
</dbReference>